<reference evidence="2" key="1">
    <citation type="journal article" date="2012" name="PLoS Negl. Trop. Dis.">
        <title>A systematically improved high quality genome and transcriptome of the human blood fluke Schistosoma mansoni.</title>
        <authorList>
            <person name="Protasio A.V."/>
            <person name="Tsai I.J."/>
            <person name="Babbage A."/>
            <person name="Nichol S."/>
            <person name="Hunt M."/>
            <person name="Aslett M.A."/>
            <person name="De Silva N."/>
            <person name="Velarde G.S."/>
            <person name="Anderson T.J."/>
            <person name="Clark R.C."/>
            <person name="Davidson C."/>
            <person name="Dillon G.P."/>
            <person name="Holroyd N.E."/>
            <person name="LoVerde P.T."/>
            <person name="Lloyd C."/>
            <person name="McQuillan J."/>
            <person name="Oliveira G."/>
            <person name="Otto T.D."/>
            <person name="Parker-Manuel S.J."/>
            <person name="Quail M.A."/>
            <person name="Wilson R.A."/>
            <person name="Zerlotini A."/>
            <person name="Dunne D.W."/>
            <person name="Berriman M."/>
        </authorList>
    </citation>
    <scope>NUCLEOTIDE SEQUENCE [LARGE SCALE GENOMIC DNA]</scope>
    <source>
        <strain evidence="2">Puerto Rican</strain>
    </source>
</reference>
<name>A0A5K4FCZ8_SCHMA</name>
<keyword evidence="2" id="KW-1185">Reference proteome</keyword>
<evidence type="ECO:0000313" key="3">
    <source>
        <dbReference type="WBParaSite" id="Smp_347580.1"/>
    </source>
</evidence>
<reference evidence="3" key="2">
    <citation type="submission" date="2019-11" db="UniProtKB">
        <authorList>
            <consortium name="WormBaseParasite"/>
        </authorList>
    </citation>
    <scope>IDENTIFICATION</scope>
    <source>
        <strain evidence="3">Puerto Rican</strain>
    </source>
</reference>
<protein>
    <submittedName>
        <fullName evidence="3">Uncharacterized protein</fullName>
    </submittedName>
</protein>
<keyword evidence="1" id="KW-1133">Transmembrane helix</keyword>
<dbReference type="AlphaFoldDB" id="A0A5K4FCZ8"/>
<dbReference type="WBParaSite" id="Smp_347580.1">
    <property type="protein sequence ID" value="Smp_347580.1"/>
    <property type="gene ID" value="Smp_347580"/>
</dbReference>
<keyword evidence="1" id="KW-0812">Transmembrane</keyword>
<dbReference type="PANTHER" id="PTHR34221:SF4">
    <property type="entry name" value="CHROMOSOME LG9 OPEN READING FRAME, HUMAN C17ORF98"/>
    <property type="match status" value="1"/>
</dbReference>
<proteinExistence type="predicted"/>
<evidence type="ECO:0000256" key="1">
    <source>
        <dbReference type="SAM" id="Phobius"/>
    </source>
</evidence>
<sequence>MVCCKKQNKIYDYVDKIHSHLNSKELELLERQFILDCIAVRQICDDYSKANPKHGSIIPPYNGQLDPYAKSYFESLNIQKLLEKTVPLFLGIYFLIPSMSNLSYNYYCCISSTLLLFVLLNLSCLPNVVGATCTSSYTCQPLS</sequence>
<dbReference type="PANTHER" id="PTHR34221">
    <property type="entry name" value="HYPOTHETICAL PROTEIN LOC691189"/>
    <property type="match status" value="1"/>
</dbReference>
<evidence type="ECO:0000313" key="2">
    <source>
        <dbReference type="Proteomes" id="UP000008854"/>
    </source>
</evidence>
<dbReference type="InParanoid" id="A0A5K4FCZ8"/>
<dbReference type="Proteomes" id="UP000008854">
    <property type="component" value="Unassembled WGS sequence"/>
</dbReference>
<feature type="transmembrane region" description="Helical" evidence="1">
    <location>
        <begin position="104"/>
        <end position="122"/>
    </location>
</feature>
<keyword evidence="1" id="KW-0472">Membrane</keyword>
<dbReference type="Pfam" id="PF15075">
    <property type="entry name" value="SPMAP1-like"/>
    <property type="match status" value="1"/>
</dbReference>
<organism evidence="2 3">
    <name type="scientific">Schistosoma mansoni</name>
    <name type="common">Blood fluke</name>
    <dbReference type="NCBI Taxonomy" id="6183"/>
    <lineage>
        <taxon>Eukaryota</taxon>
        <taxon>Metazoa</taxon>
        <taxon>Spiralia</taxon>
        <taxon>Lophotrochozoa</taxon>
        <taxon>Platyhelminthes</taxon>
        <taxon>Trematoda</taxon>
        <taxon>Digenea</taxon>
        <taxon>Strigeidida</taxon>
        <taxon>Schistosomatoidea</taxon>
        <taxon>Schistosomatidae</taxon>
        <taxon>Schistosoma</taxon>
    </lineage>
</organism>
<dbReference type="InterPro" id="IPR028027">
    <property type="entry name" value="SPMAP1"/>
</dbReference>
<accession>A0A5K4FCZ8</accession>